<sequence>MATIVYYWNTREKILDTVVYQDIIWEDLKLPQRRVPKKGPVQSHCMYLQPGTPCEEDFYPEHEASRSALIRHQRETNVLSMALGGFRLVGELLTSIPLSGCNWDCAAFWAQYG</sequence>
<name>A0A085N9P2_9BILA</name>
<protein>
    <submittedName>
        <fullName evidence="1">Uncharacterized protein</fullName>
    </submittedName>
</protein>
<organism evidence="1">
    <name type="scientific">Trichuris suis</name>
    <name type="common">pig whipworm</name>
    <dbReference type="NCBI Taxonomy" id="68888"/>
    <lineage>
        <taxon>Eukaryota</taxon>
        <taxon>Metazoa</taxon>
        <taxon>Ecdysozoa</taxon>
        <taxon>Nematoda</taxon>
        <taxon>Enoplea</taxon>
        <taxon>Dorylaimia</taxon>
        <taxon>Trichinellida</taxon>
        <taxon>Trichuridae</taxon>
        <taxon>Trichuris</taxon>
    </lineage>
</organism>
<proteinExistence type="predicted"/>
<dbReference type="Proteomes" id="UP000030758">
    <property type="component" value="Unassembled WGS sequence"/>
</dbReference>
<gene>
    <name evidence="1" type="ORF">M514_21702</name>
</gene>
<dbReference type="EMBL" id="KL367527">
    <property type="protein sequence ID" value="KFD66188.1"/>
    <property type="molecule type" value="Genomic_DNA"/>
</dbReference>
<evidence type="ECO:0000313" key="1">
    <source>
        <dbReference type="EMBL" id="KFD66188.1"/>
    </source>
</evidence>
<dbReference type="AlphaFoldDB" id="A0A085N9P2"/>
<accession>A0A085N9P2</accession>
<reference evidence="1" key="1">
    <citation type="journal article" date="2014" name="Nat. Genet.">
        <title>Genome and transcriptome of the porcine whipworm Trichuris suis.</title>
        <authorList>
            <person name="Jex A.R."/>
            <person name="Nejsum P."/>
            <person name="Schwarz E.M."/>
            <person name="Hu L."/>
            <person name="Young N.D."/>
            <person name="Hall R.S."/>
            <person name="Korhonen P.K."/>
            <person name="Liao S."/>
            <person name="Thamsborg S."/>
            <person name="Xia J."/>
            <person name="Xu P."/>
            <person name="Wang S."/>
            <person name="Scheerlinck J.P."/>
            <person name="Hofmann A."/>
            <person name="Sternberg P.W."/>
            <person name="Wang J."/>
            <person name="Gasser R.B."/>
        </authorList>
    </citation>
    <scope>NUCLEOTIDE SEQUENCE [LARGE SCALE GENOMIC DNA]</scope>
    <source>
        <strain evidence="1">DCEP-RM93F</strain>
    </source>
</reference>